<feature type="domain" description="Malonyl-CoA:ACP transacylase (MAT)" evidence="3">
    <location>
        <begin position="265"/>
        <end position="506"/>
    </location>
</feature>
<dbReference type="InterPro" id="IPR050444">
    <property type="entry name" value="Polyketide_Synthase"/>
</dbReference>
<feature type="compositionally biased region" description="Basic and acidic residues" evidence="2">
    <location>
        <begin position="42"/>
        <end position="51"/>
    </location>
</feature>
<dbReference type="OrthoDB" id="329835at2759"/>
<dbReference type="PANTHER" id="PTHR45681:SF6">
    <property type="entry name" value="POLYKETIDE SYNTHASE 37"/>
    <property type="match status" value="1"/>
</dbReference>
<accession>A0A0C9UUJ9</accession>
<dbReference type="SMART" id="SM00827">
    <property type="entry name" value="PKS_AT"/>
    <property type="match status" value="1"/>
</dbReference>
<dbReference type="Gene3D" id="3.40.366.10">
    <property type="entry name" value="Malonyl-Coenzyme A Acyl Carrier Protein, domain 2"/>
    <property type="match status" value="1"/>
</dbReference>
<name>A0A0C9UUJ9_SPHS4</name>
<dbReference type="GO" id="GO:0016740">
    <property type="term" value="F:transferase activity"/>
    <property type="evidence" value="ECO:0007669"/>
    <property type="project" value="UniProtKB-KW"/>
</dbReference>
<feature type="non-terminal residue" evidence="4">
    <location>
        <position position="506"/>
    </location>
</feature>
<dbReference type="Pfam" id="PF00698">
    <property type="entry name" value="Acyl_transf_1"/>
    <property type="match status" value="1"/>
</dbReference>
<dbReference type="InterPro" id="IPR016035">
    <property type="entry name" value="Acyl_Trfase/lysoPLipase"/>
</dbReference>
<evidence type="ECO:0000313" key="4">
    <source>
        <dbReference type="EMBL" id="KIJ29001.1"/>
    </source>
</evidence>
<dbReference type="AlphaFoldDB" id="A0A0C9UUJ9"/>
<dbReference type="HOGENOM" id="CLU_539246_0_0_1"/>
<gene>
    <name evidence="4" type="ORF">M422DRAFT_269694</name>
</gene>
<organism evidence="4 5">
    <name type="scientific">Sphaerobolus stellatus (strain SS14)</name>
    <dbReference type="NCBI Taxonomy" id="990650"/>
    <lineage>
        <taxon>Eukaryota</taxon>
        <taxon>Fungi</taxon>
        <taxon>Dikarya</taxon>
        <taxon>Basidiomycota</taxon>
        <taxon>Agaricomycotina</taxon>
        <taxon>Agaricomycetes</taxon>
        <taxon>Phallomycetidae</taxon>
        <taxon>Geastrales</taxon>
        <taxon>Sphaerobolaceae</taxon>
        <taxon>Sphaerobolus</taxon>
    </lineage>
</organism>
<keyword evidence="5" id="KW-1185">Reference proteome</keyword>
<feature type="compositionally biased region" description="Polar residues" evidence="2">
    <location>
        <begin position="102"/>
        <end position="114"/>
    </location>
</feature>
<dbReference type="Proteomes" id="UP000054279">
    <property type="component" value="Unassembled WGS sequence"/>
</dbReference>
<keyword evidence="1" id="KW-0808">Transferase</keyword>
<evidence type="ECO:0000256" key="2">
    <source>
        <dbReference type="SAM" id="MobiDB-lite"/>
    </source>
</evidence>
<dbReference type="EMBL" id="KN837293">
    <property type="protein sequence ID" value="KIJ29001.1"/>
    <property type="molecule type" value="Genomic_DNA"/>
</dbReference>
<feature type="region of interest" description="Disordered" evidence="2">
    <location>
        <begin position="1"/>
        <end position="114"/>
    </location>
</feature>
<dbReference type="InterPro" id="IPR001227">
    <property type="entry name" value="Ac_transferase_dom_sf"/>
</dbReference>
<evidence type="ECO:0000256" key="1">
    <source>
        <dbReference type="ARBA" id="ARBA00022679"/>
    </source>
</evidence>
<dbReference type="SUPFAM" id="SSF52151">
    <property type="entry name" value="FabD/lysophospholipase-like"/>
    <property type="match status" value="1"/>
</dbReference>
<dbReference type="InterPro" id="IPR014043">
    <property type="entry name" value="Acyl_transferase_dom"/>
</dbReference>
<evidence type="ECO:0000259" key="3">
    <source>
        <dbReference type="SMART" id="SM00827"/>
    </source>
</evidence>
<sequence>MSNEKNGFVSENSMDLDMPPQTLQIPESPLKTGKGATTPELISKERGKERPTPLTPVGIESSSSDGEVEGAIVVDTPPAEPTTQENLNVTKKLKPSDDIPATEQSETQAGDSTTVAGTVPHVRAIVQEIPMAEINPVSEKKRGRKPKIEANEVVSTSEATEPATTKCMSTRACTKKGGSEADKHPVLFVAGGLSPRSSAAVVEDVAMVEKQAEKEKLAHMTTISGRRSKGMMWRSYGVWIPEQAGPLKFPDLVVVSRAKAPIVFVFSGQGPQHWNTTYIIDHMDAFYELIVGQSLLKKTGLFNDVNNKASLDSTWLISLILPSIAIFQMALFDLLASFNVHPNIVIGHSAGETALLYTSGAGSQEMALEIAIKCGEVKTLVEKPHATGWTLELGCYNAPAAYTLSGERVLGEEATDLAKSCGLFAAVLRTKVLVHSKCMRVCEEQYLAEMNAIFKKYPGDHTPQVTTYSTFTGLKFKGSFMPEYFWENAVQPVRFSEANAALLEGE</sequence>
<reference evidence="4 5" key="1">
    <citation type="submission" date="2014-06" db="EMBL/GenBank/DDBJ databases">
        <title>Evolutionary Origins and Diversification of the Mycorrhizal Mutualists.</title>
        <authorList>
            <consortium name="DOE Joint Genome Institute"/>
            <consortium name="Mycorrhizal Genomics Consortium"/>
            <person name="Kohler A."/>
            <person name="Kuo A."/>
            <person name="Nagy L.G."/>
            <person name="Floudas D."/>
            <person name="Copeland A."/>
            <person name="Barry K.W."/>
            <person name="Cichocki N."/>
            <person name="Veneault-Fourrey C."/>
            <person name="LaButti K."/>
            <person name="Lindquist E.A."/>
            <person name="Lipzen A."/>
            <person name="Lundell T."/>
            <person name="Morin E."/>
            <person name="Murat C."/>
            <person name="Riley R."/>
            <person name="Ohm R."/>
            <person name="Sun H."/>
            <person name="Tunlid A."/>
            <person name="Henrissat B."/>
            <person name="Grigoriev I.V."/>
            <person name="Hibbett D.S."/>
            <person name="Martin F."/>
        </authorList>
    </citation>
    <scope>NUCLEOTIDE SEQUENCE [LARGE SCALE GENOMIC DNA]</scope>
    <source>
        <strain evidence="4 5">SS14</strain>
    </source>
</reference>
<evidence type="ECO:0000313" key="5">
    <source>
        <dbReference type="Proteomes" id="UP000054279"/>
    </source>
</evidence>
<protein>
    <recommendedName>
        <fullName evidence="3">Malonyl-CoA:ACP transacylase (MAT) domain-containing protein</fullName>
    </recommendedName>
</protein>
<proteinExistence type="predicted"/>
<feature type="compositionally biased region" description="Polar residues" evidence="2">
    <location>
        <begin position="1"/>
        <end position="13"/>
    </location>
</feature>
<dbReference type="PANTHER" id="PTHR45681">
    <property type="entry name" value="POLYKETIDE SYNTHASE 44-RELATED"/>
    <property type="match status" value="1"/>
</dbReference>